<gene>
    <name evidence="3" type="ORF">NBZ79_19165</name>
</gene>
<evidence type="ECO:0000313" key="3">
    <source>
        <dbReference type="EMBL" id="USG61281.1"/>
    </source>
</evidence>
<dbReference type="Pfam" id="PF03795">
    <property type="entry name" value="YCII"/>
    <property type="match status" value="1"/>
</dbReference>
<dbReference type="PANTHER" id="PTHR33606">
    <property type="entry name" value="PROTEIN YCII"/>
    <property type="match status" value="1"/>
</dbReference>
<sequence length="95" mass="10390">MLFIAHCTDKPDHLQVRLDARPNHLEFLKNKGDALKIAGPTLTADGENPNGSLIIFEDRDLEAAKAWIASDPYAGANLFESVIVKPWKHAIGNGV</sequence>
<name>A0ABY4W286_9PROT</name>
<feature type="domain" description="YCII-related" evidence="2">
    <location>
        <begin position="1"/>
        <end position="88"/>
    </location>
</feature>
<proteinExistence type="inferred from homology"/>
<dbReference type="EMBL" id="CP098747">
    <property type="protein sequence ID" value="USG61281.1"/>
    <property type="molecule type" value="Genomic_DNA"/>
</dbReference>
<dbReference type="InterPro" id="IPR011008">
    <property type="entry name" value="Dimeric_a/b-barrel"/>
</dbReference>
<evidence type="ECO:0000313" key="4">
    <source>
        <dbReference type="Proteomes" id="UP001056291"/>
    </source>
</evidence>
<comment type="similarity">
    <text evidence="1">Belongs to the YciI family.</text>
</comment>
<dbReference type="SUPFAM" id="SSF54909">
    <property type="entry name" value="Dimeric alpha+beta barrel"/>
    <property type="match status" value="1"/>
</dbReference>
<dbReference type="Gene3D" id="3.30.70.1060">
    <property type="entry name" value="Dimeric alpha+beta barrel"/>
    <property type="match status" value="1"/>
</dbReference>
<dbReference type="InterPro" id="IPR051807">
    <property type="entry name" value="Sec-metab_biosynth-assoc"/>
</dbReference>
<dbReference type="PANTHER" id="PTHR33606:SF3">
    <property type="entry name" value="PROTEIN YCII"/>
    <property type="match status" value="1"/>
</dbReference>
<evidence type="ECO:0000256" key="1">
    <source>
        <dbReference type="ARBA" id="ARBA00007689"/>
    </source>
</evidence>
<dbReference type="InterPro" id="IPR005545">
    <property type="entry name" value="YCII"/>
</dbReference>
<keyword evidence="4" id="KW-1185">Reference proteome</keyword>
<organism evidence="3 4">
    <name type="scientific">Sneathiella marina</name>
    <dbReference type="NCBI Taxonomy" id="2950108"/>
    <lineage>
        <taxon>Bacteria</taxon>
        <taxon>Pseudomonadati</taxon>
        <taxon>Pseudomonadota</taxon>
        <taxon>Alphaproteobacteria</taxon>
        <taxon>Sneathiellales</taxon>
        <taxon>Sneathiellaceae</taxon>
        <taxon>Sneathiella</taxon>
    </lineage>
</organism>
<dbReference type="Proteomes" id="UP001056291">
    <property type="component" value="Chromosome"/>
</dbReference>
<protein>
    <submittedName>
        <fullName evidence="3">YciI family protein</fullName>
    </submittedName>
</protein>
<accession>A0ABY4W286</accession>
<dbReference type="RefSeq" id="WP_251934268.1">
    <property type="nucleotide sequence ID" value="NZ_CP098747.1"/>
</dbReference>
<evidence type="ECO:0000259" key="2">
    <source>
        <dbReference type="Pfam" id="PF03795"/>
    </source>
</evidence>
<reference evidence="3" key="1">
    <citation type="submission" date="2022-06" db="EMBL/GenBank/DDBJ databases">
        <title>Sneathiella actinostolidae sp. nov., isolated from a sea anemonein the Western Pacific Ocean.</title>
        <authorList>
            <person name="Wei M.J."/>
        </authorList>
    </citation>
    <scope>NUCLEOTIDE SEQUENCE</scope>
    <source>
        <strain evidence="3">PHK-P5</strain>
    </source>
</reference>